<dbReference type="SMART" id="SM00369">
    <property type="entry name" value="LRR_TYP"/>
    <property type="match status" value="4"/>
</dbReference>
<dbReference type="AlphaFoldDB" id="A0AAN7G358"/>
<organism evidence="4 5">
    <name type="scientific">Quercus rubra</name>
    <name type="common">Northern red oak</name>
    <name type="synonym">Quercus borealis</name>
    <dbReference type="NCBI Taxonomy" id="3512"/>
    <lineage>
        <taxon>Eukaryota</taxon>
        <taxon>Viridiplantae</taxon>
        <taxon>Streptophyta</taxon>
        <taxon>Embryophyta</taxon>
        <taxon>Tracheophyta</taxon>
        <taxon>Spermatophyta</taxon>
        <taxon>Magnoliopsida</taxon>
        <taxon>eudicotyledons</taxon>
        <taxon>Gunneridae</taxon>
        <taxon>Pentapetalae</taxon>
        <taxon>rosids</taxon>
        <taxon>fabids</taxon>
        <taxon>Fagales</taxon>
        <taxon>Fagaceae</taxon>
        <taxon>Quercus</taxon>
    </lineage>
</organism>
<dbReference type="SUPFAM" id="SSF52058">
    <property type="entry name" value="L domain-like"/>
    <property type="match status" value="1"/>
</dbReference>
<accession>A0AAN7G358</accession>
<dbReference type="PANTHER" id="PTHR48051:SF1">
    <property type="entry name" value="RAS SUPPRESSOR PROTEIN 1"/>
    <property type="match status" value="1"/>
</dbReference>
<feature type="domain" description="Ubiquitin-like" evidence="3">
    <location>
        <begin position="20"/>
        <end position="91"/>
    </location>
</feature>
<evidence type="ECO:0000313" key="4">
    <source>
        <dbReference type="EMBL" id="KAK4606007.1"/>
    </source>
</evidence>
<dbReference type="PANTHER" id="PTHR48051">
    <property type="match status" value="1"/>
</dbReference>
<dbReference type="PROSITE" id="PS50053">
    <property type="entry name" value="UBIQUITIN_2"/>
    <property type="match status" value="1"/>
</dbReference>
<keyword evidence="1" id="KW-0433">Leucine-rich repeat</keyword>
<proteinExistence type="predicted"/>
<dbReference type="InterPro" id="IPR001611">
    <property type="entry name" value="Leu-rich_rpt"/>
</dbReference>
<evidence type="ECO:0000256" key="2">
    <source>
        <dbReference type="ARBA" id="ARBA00022737"/>
    </source>
</evidence>
<dbReference type="InterPro" id="IPR003591">
    <property type="entry name" value="Leu-rich_rpt_typical-subtyp"/>
</dbReference>
<sequence>MEEGGAADPNGKGKGESKDITISIKFSGRSIPLTLSPDSTITHLKSLLQPLTNVLTRGQKLIFKGKVLVDTMTLRASEVTSGAKVMLMASQGLHQGDGPILKQAQSVPRRVDNANNKLEKQQVPVDKNRLERWKATGVVALSQCNLKAIPDEVWACGPSARVLDLSNNSVQDVPAQVGCLSSIQKLFLNANSIMDESISWEALTSLKYLTVLSLNQNQISIIPARIGDCNSLIEVDLSSNLLSELPETFGNLHVLKALHLSNNGLKSLPSTLFKMCLQLSTLDLHNTEITMDLLRQFEGWESFDERRLLKHQKQLDFRVVNPAKFDEGADKN</sequence>
<dbReference type="Pfam" id="PF00560">
    <property type="entry name" value="LRR_1"/>
    <property type="match status" value="2"/>
</dbReference>
<dbReference type="InterPro" id="IPR032675">
    <property type="entry name" value="LRR_dom_sf"/>
</dbReference>
<gene>
    <name evidence="4" type="ORF">RGQ29_000336</name>
</gene>
<keyword evidence="2" id="KW-0677">Repeat</keyword>
<dbReference type="InterPro" id="IPR029071">
    <property type="entry name" value="Ubiquitin-like_domsf"/>
</dbReference>
<dbReference type="SUPFAM" id="SSF54236">
    <property type="entry name" value="Ubiquitin-like"/>
    <property type="match status" value="1"/>
</dbReference>
<dbReference type="Gene3D" id="3.10.20.90">
    <property type="entry name" value="Phosphatidylinositol 3-kinase Catalytic Subunit, Chain A, domain 1"/>
    <property type="match status" value="1"/>
</dbReference>
<dbReference type="InterPro" id="IPR050216">
    <property type="entry name" value="LRR_domain-containing"/>
</dbReference>
<evidence type="ECO:0000256" key="1">
    <source>
        <dbReference type="ARBA" id="ARBA00022614"/>
    </source>
</evidence>
<dbReference type="Pfam" id="PF00240">
    <property type="entry name" value="ubiquitin"/>
    <property type="match status" value="1"/>
</dbReference>
<evidence type="ECO:0000313" key="5">
    <source>
        <dbReference type="Proteomes" id="UP001324115"/>
    </source>
</evidence>
<dbReference type="Gene3D" id="3.80.10.10">
    <property type="entry name" value="Ribonuclease Inhibitor"/>
    <property type="match status" value="1"/>
</dbReference>
<reference evidence="4 5" key="1">
    <citation type="journal article" date="2023" name="G3 (Bethesda)">
        <title>A haplotype-resolved chromosome-scale genome for Quercus rubra L. provides insights into the genetics of adaptive traits for red oak species.</title>
        <authorList>
            <person name="Kapoor B."/>
            <person name="Jenkins J."/>
            <person name="Schmutz J."/>
            <person name="Zhebentyayeva T."/>
            <person name="Kuelheim C."/>
            <person name="Coggeshall M."/>
            <person name="Heim C."/>
            <person name="Lasky J.R."/>
            <person name="Leites L."/>
            <person name="Islam-Faridi N."/>
            <person name="Romero-Severson J."/>
            <person name="DeLeo V.L."/>
            <person name="Lucas S.M."/>
            <person name="Lazic D."/>
            <person name="Gailing O."/>
            <person name="Carlson J."/>
            <person name="Staton M."/>
        </authorList>
    </citation>
    <scope>NUCLEOTIDE SEQUENCE [LARGE SCALE GENOMIC DNA]</scope>
    <source>
        <strain evidence="4">Pseudo-F2</strain>
    </source>
</reference>
<dbReference type="EMBL" id="JAXUIC010000001">
    <property type="protein sequence ID" value="KAK4606007.1"/>
    <property type="molecule type" value="Genomic_DNA"/>
</dbReference>
<dbReference type="GO" id="GO:0005737">
    <property type="term" value="C:cytoplasm"/>
    <property type="evidence" value="ECO:0007669"/>
    <property type="project" value="TreeGrafter"/>
</dbReference>
<dbReference type="SMART" id="SM00213">
    <property type="entry name" value="UBQ"/>
    <property type="match status" value="1"/>
</dbReference>
<name>A0AAN7G358_QUERU</name>
<dbReference type="Proteomes" id="UP001324115">
    <property type="component" value="Unassembled WGS sequence"/>
</dbReference>
<dbReference type="InterPro" id="IPR000626">
    <property type="entry name" value="Ubiquitin-like_dom"/>
</dbReference>
<evidence type="ECO:0000259" key="3">
    <source>
        <dbReference type="PROSITE" id="PS50053"/>
    </source>
</evidence>
<keyword evidence="5" id="KW-1185">Reference proteome</keyword>
<protein>
    <recommendedName>
        <fullName evidence="3">Ubiquitin-like domain-containing protein</fullName>
    </recommendedName>
</protein>
<comment type="caution">
    <text evidence="4">The sequence shown here is derived from an EMBL/GenBank/DDBJ whole genome shotgun (WGS) entry which is preliminary data.</text>
</comment>